<comment type="similarity">
    <text evidence="1">Belongs to the peptidase S13 family.</text>
</comment>
<feature type="signal peptide" evidence="3">
    <location>
        <begin position="1"/>
        <end position="23"/>
    </location>
</feature>
<protein>
    <submittedName>
        <fullName evidence="4">D-alanyl-D-alanine carboxypeptidase/D-alanyl-D-alanine-endopeptidase</fullName>
        <ecNumber evidence="4">3.4.16.4</ecNumber>
    </submittedName>
</protein>
<dbReference type="InterPro" id="IPR000667">
    <property type="entry name" value="Peptidase_S13"/>
</dbReference>
<dbReference type="InterPro" id="IPR012338">
    <property type="entry name" value="Beta-lactam/transpept-like"/>
</dbReference>
<evidence type="ECO:0000256" key="1">
    <source>
        <dbReference type="ARBA" id="ARBA00006096"/>
    </source>
</evidence>
<dbReference type="GO" id="GO:0006508">
    <property type="term" value="P:proteolysis"/>
    <property type="evidence" value="ECO:0007669"/>
    <property type="project" value="InterPro"/>
</dbReference>
<gene>
    <name evidence="4" type="primary">dacB</name>
    <name evidence="4" type="ORF">E2L08_07770</name>
</gene>
<dbReference type="Pfam" id="PF02113">
    <property type="entry name" value="Peptidase_S13"/>
    <property type="match status" value="1"/>
</dbReference>
<name>A0A4R6AEH9_9RHOB</name>
<dbReference type="PRINTS" id="PR00922">
    <property type="entry name" value="DADACBPTASE3"/>
</dbReference>
<dbReference type="OrthoDB" id="5372081at2"/>
<keyword evidence="4" id="KW-0121">Carboxypeptidase</keyword>
<dbReference type="SUPFAM" id="SSF56601">
    <property type="entry name" value="beta-lactamase/transpeptidase-like"/>
    <property type="match status" value="1"/>
</dbReference>
<evidence type="ECO:0000313" key="5">
    <source>
        <dbReference type="Proteomes" id="UP000295701"/>
    </source>
</evidence>
<dbReference type="PANTHER" id="PTHR30023">
    <property type="entry name" value="D-ALANYL-D-ALANINE CARBOXYPEPTIDASE"/>
    <property type="match status" value="1"/>
</dbReference>
<dbReference type="NCBIfam" id="TIGR00666">
    <property type="entry name" value="PBP4"/>
    <property type="match status" value="1"/>
</dbReference>
<dbReference type="Proteomes" id="UP000295701">
    <property type="component" value="Unassembled WGS sequence"/>
</dbReference>
<dbReference type="EMBL" id="SNAA01000007">
    <property type="protein sequence ID" value="TDL79886.1"/>
    <property type="molecule type" value="Genomic_DNA"/>
</dbReference>
<dbReference type="GO" id="GO:0000270">
    <property type="term" value="P:peptidoglycan metabolic process"/>
    <property type="evidence" value="ECO:0007669"/>
    <property type="project" value="TreeGrafter"/>
</dbReference>
<dbReference type="Gene3D" id="3.40.710.10">
    <property type="entry name" value="DD-peptidase/beta-lactamase superfamily"/>
    <property type="match status" value="1"/>
</dbReference>
<evidence type="ECO:0000313" key="4">
    <source>
        <dbReference type="EMBL" id="TDL79886.1"/>
    </source>
</evidence>
<evidence type="ECO:0000256" key="2">
    <source>
        <dbReference type="ARBA" id="ARBA00022801"/>
    </source>
</evidence>
<accession>A0A4R6AEH9</accession>
<sequence>MRMNRRQLLASLCASAAIGPAFAEAPERSLRPVARGTDLRKMSVRPADELLARASLGGSVGYIVRDAATGEVLEVLNPDMPLPPASTAKALTALYALGRLGPEHRFTTRLVAAGAVTDGTLQGDLVLAGGGDPMLDTDALTAMARELAATGITRVTGGLKVWTGALPLVPEVDREQPDHVGYNPTISGLNLNFNRVHFGWQRQGAGYDVTMDARSGSVTPGVQVARMRVVDRSMPIYTYERGPERDEWTVARAALGNAGARWLPVRFPGLYAGEVFEMLARAEGIAFGAPMGRAETDAGTVLVTHRSDRLEPILEDMLRYSNNMTAETVGLHASGATGNPVTSLAQSAERMNGWLRETYGLEDVALEDHSGLGDDSRVSARALTHAVFASQKEGELRPILKPFDMRDEVEFTVEAKTGTLNFVSALTGFLGGPNGRPLVFTILCANIERRDALSMDERERPEGGRAWNAAAKGLQRGLLKRWGTLYDA</sequence>
<reference evidence="4 5" key="1">
    <citation type="submission" date="2019-03" db="EMBL/GenBank/DDBJ databases">
        <title>Primorskyibacter sp. SS33 isolated from sediments.</title>
        <authorList>
            <person name="Xunke S."/>
        </authorList>
    </citation>
    <scope>NUCLEOTIDE SEQUENCE [LARGE SCALE GENOMIC DNA]</scope>
    <source>
        <strain evidence="4 5">SS33</strain>
    </source>
</reference>
<keyword evidence="4" id="KW-0645">Protease</keyword>
<dbReference type="EC" id="3.4.16.4" evidence="4"/>
<comment type="caution">
    <text evidence="4">The sequence shown here is derived from an EMBL/GenBank/DDBJ whole genome shotgun (WGS) entry which is preliminary data.</text>
</comment>
<keyword evidence="2 4" id="KW-0378">Hydrolase</keyword>
<dbReference type="PANTHER" id="PTHR30023:SF0">
    <property type="entry name" value="PENICILLIN-SENSITIVE CARBOXYPEPTIDASE A"/>
    <property type="match status" value="1"/>
</dbReference>
<feature type="chain" id="PRO_5020520446" evidence="3">
    <location>
        <begin position="24"/>
        <end position="488"/>
    </location>
</feature>
<dbReference type="AlphaFoldDB" id="A0A4R6AEH9"/>
<keyword evidence="5" id="KW-1185">Reference proteome</keyword>
<dbReference type="GO" id="GO:0009002">
    <property type="term" value="F:serine-type D-Ala-D-Ala carboxypeptidase activity"/>
    <property type="evidence" value="ECO:0007669"/>
    <property type="project" value="UniProtKB-EC"/>
</dbReference>
<keyword evidence="3" id="KW-0732">Signal</keyword>
<organism evidence="4 5">
    <name type="scientific">Palleronia sediminis</name>
    <dbReference type="NCBI Taxonomy" id="2547833"/>
    <lineage>
        <taxon>Bacteria</taxon>
        <taxon>Pseudomonadati</taxon>
        <taxon>Pseudomonadota</taxon>
        <taxon>Alphaproteobacteria</taxon>
        <taxon>Rhodobacterales</taxon>
        <taxon>Roseobacteraceae</taxon>
        <taxon>Palleronia</taxon>
    </lineage>
</organism>
<evidence type="ECO:0000256" key="3">
    <source>
        <dbReference type="SAM" id="SignalP"/>
    </source>
</evidence>
<proteinExistence type="inferred from homology"/>
<dbReference type="Gene3D" id="3.50.80.20">
    <property type="entry name" value="D-Ala-D-Ala carboxypeptidase C, peptidase S13"/>
    <property type="match status" value="1"/>
</dbReference>